<feature type="transmembrane region" description="Helical" evidence="1">
    <location>
        <begin position="457"/>
        <end position="479"/>
    </location>
</feature>
<dbReference type="Proteomes" id="UP001302812">
    <property type="component" value="Unassembled WGS sequence"/>
</dbReference>
<proteinExistence type="predicted"/>
<dbReference type="RefSeq" id="XP_064670792.1">
    <property type="nucleotide sequence ID" value="XM_064817683.1"/>
</dbReference>
<keyword evidence="1" id="KW-1133">Transmembrane helix</keyword>
<keyword evidence="1" id="KW-0812">Transmembrane</keyword>
<sequence>MAPLIGYSLELNSRQDPGDPNLQCSPATPWSIFVFFATNYLAHCATVKNYPGSSELDIAVATALALFLPSSGITRALFSIVRRSRFKRNRNPLERAALAGALRMVVRNEKWIPMVGDRIKPKLDGYFTRGPDQNWSKVSYDRYGRRIVTEKTGGAGTLNIIEPIRARDDGNDTSALPRSLISSEIRPDNTPEGAQKPVMQNALRVNRVRVSENLVDDIDYDNTFSHTGSFQHHVSRDRQNFHGKALLPPGYSWAEVHGDAKLSWIGPQPGSGVQEQDLTGGDPNISSNYNWIQSLVAIFQAGSAGWALYRARGNQIQRYGYAAFGLTVVPYLIMSVINLLAQIATADYPNVFMVGSPEMDEARRHGGVFDGVVGHLEPEEVKDNEAENPEYEVKYTNGTPVLEKVSGSDFYPSSIYFEKHPTPKTREYGDIRIDTYTRYRLVTPKLKRGLRIFCFQFYMLPVMLGCLSLVVVGAMTHFANGESTMAQRGWIMSWLVVGIACGPYADSMSALFIPEHDEKTGKVSKADYSAKIVAAVLYLGICCVPAIGGFAVVAGMLREYGICESND</sequence>
<reference evidence="2" key="2">
    <citation type="submission" date="2023-05" db="EMBL/GenBank/DDBJ databases">
        <authorList>
            <consortium name="Lawrence Berkeley National Laboratory"/>
            <person name="Steindorff A."/>
            <person name="Hensen N."/>
            <person name="Bonometti L."/>
            <person name="Westerberg I."/>
            <person name="Brannstrom I.O."/>
            <person name="Guillou S."/>
            <person name="Cros-Aarteil S."/>
            <person name="Calhoun S."/>
            <person name="Haridas S."/>
            <person name="Kuo A."/>
            <person name="Mondo S."/>
            <person name="Pangilinan J."/>
            <person name="Riley R."/>
            <person name="Labutti K."/>
            <person name="Andreopoulos B."/>
            <person name="Lipzen A."/>
            <person name="Chen C."/>
            <person name="Yanf M."/>
            <person name="Daum C."/>
            <person name="Ng V."/>
            <person name="Clum A."/>
            <person name="Ohm R."/>
            <person name="Martin F."/>
            <person name="Silar P."/>
            <person name="Natvig D."/>
            <person name="Lalanne C."/>
            <person name="Gautier V."/>
            <person name="Ament-Velasquez S.L."/>
            <person name="Kruys A."/>
            <person name="Hutchinson M.I."/>
            <person name="Powell A.J."/>
            <person name="Barry K."/>
            <person name="Miller A.N."/>
            <person name="Grigoriev I.V."/>
            <person name="Debuchy R."/>
            <person name="Gladieux P."/>
            <person name="Thoren M.H."/>
            <person name="Johannesson H."/>
        </authorList>
    </citation>
    <scope>NUCLEOTIDE SEQUENCE</scope>
    <source>
        <strain evidence="2">CBS 508.74</strain>
    </source>
</reference>
<organism evidence="2 3">
    <name type="scientific">Canariomyces notabilis</name>
    <dbReference type="NCBI Taxonomy" id="2074819"/>
    <lineage>
        <taxon>Eukaryota</taxon>
        <taxon>Fungi</taxon>
        <taxon>Dikarya</taxon>
        <taxon>Ascomycota</taxon>
        <taxon>Pezizomycotina</taxon>
        <taxon>Sordariomycetes</taxon>
        <taxon>Sordariomycetidae</taxon>
        <taxon>Sordariales</taxon>
        <taxon>Chaetomiaceae</taxon>
        <taxon>Canariomyces</taxon>
    </lineage>
</organism>
<dbReference type="AlphaFoldDB" id="A0AAN6TEZ9"/>
<feature type="transmembrane region" description="Helical" evidence="1">
    <location>
        <begin position="321"/>
        <end position="341"/>
    </location>
</feature>
<gene>
    <name evidence="2" type="ORF">N656DRAFT_797750</name>
</gene>
<evidence type="ECO:0000256" key="1">
    <source>
        <dbReference type="SAM" id="Phobius"/>
    </source>
</evidence>
<keyword evidence="3" id="KW-1185">Reference proteome</keyword>
<evidence type="ECO:0000313" key="2">
    <source>
        <dbReference type="EMBL" id="KAK4113222.1"/>
    </source>
</evidence>
<accession>A0AAN6TEZ9</accession>
<dbReference type="EMBL" id="MU853340">
    <property type="protein sequence ID" value="KAK4113222.1"/>
    <property type="molecule type" value="Genomic_DNA"/>
</dbReference>
<dbReference type="GeneID" id="89941808"/>
<feature type="transmembrane region" description="Helical" evidence="1">
    <location>
        <begin position="533"/>
        <end position="557"/>
    </location>
</feature>
<keyword evidence="1" id="KW-0472">Membrane</keyword>
<name>A0AAN6TEZ9_9PEZI</name>
<reference evidence="2" key="1">
    <citation type="journal article" date="2023" name="Mol. Phylogenet. Evol.">
        <title>Genome-scale phylogeny and comparative genomics of the fungal order Sordariales.</title>
        <authorList>
            <person name="Hensen N."/>
            <person name="Bonometti L."/>
            <person name="Westerberg I."/>
            <person name="Brannstrom I.O."/>
            <person name="Guillou S."/>
            <person name="Cros-Aarteil S."/>
            <person name="Calhoun S."/>
            <person name="Haridas S."/>
            <person name="Kuo A."/>
            <person name="Mondo S."/>
            <person name="Pangilinan J."/>
            <person name="Riley R."/>
            <person name="LaButti K."/>
            <person name="Andreopoulos B."/>
            <person name="Lipzen A."/>
            <person name="Chen C."/>
            <person name="Yan M."/>
            <person name="Daum C."/>
            <person name="Ng V."/>
            <person name="Clum A."/>
            <person name="Steindorff A."/>
            <person name="Ohm R.A."/>
            <person name="Martin F."/>
            <person name="Silar P."/>
            <person name="Natvig D.O."/>
            <person name="Lalanne C."/>
            <person name="Gautier V."/>
            <person name="Ament-Velasquez S.L."/>
            <person name="Kruys A."/>
            <person name="Hutchinson M.I."/>
            <person name="Powell A.J."/>
            <person name="Barry K."/>
            <person name="Miller A.N."/>
            <person name="Grigoriev I.V."/>
            <person name="Debuchy R."/>
            <person name="Gladieux P."/>
            <person name="Hiltunen Thoren M."/>
            <person name="Johannesson H."/>
        </authorList>
    </citation>
    <scope>NUCLEOTIDE SEQUENCE</scope>
    <source>
        <strain evidence="2">CBS 508.74</strain>
    </source>
</reference>
<evidence type="ECO:0000313" key="3">
    <source>
        <dbReference type="Proteomes" id="UP001302812"/>
    </source>
</evidence>
<comment type="caution">
    <text evidence="2">The sequence shown here is derived from an EMBL/GenBank/DDBJ whole genome shotgun (WGS) entry which is preliminary data.</text>
</comment>
<feature type="transmembrane region" description="Helical" evidence="1">
    <location>
        <begin position="491"/>
        <end position="513"/>
    </location>
</feature>
<protein>
    <submittedName>
        <fullName evidence="2">Uncharacterized protein</fullName>
    </submittedName>
</protein>